<name>A0AAW2ZRR8_9EUKA</name>
<protein>
    <submittedName>
        <fullName evidence="3">F-box/LRR-repeat protein</fullName>
    </submittedName>
</protein>
<reference evidence="3 4" key="1">
    <citation type="submission" date="2024-03" db="EMBL/GenBank/DDBJ databases">
        <title>The Acrasis kona genome and developmental transcriptomes reveal deep origins of eukaryotic multicellular pathways.</title>
        <authorList>
            <person name="Sheikh S."/>
            <person name="Fu C.-J."/>
            <person name="Brown M.W."/>
            <person name="Baldauf S.L."/>
        </authorList>
    </citation>
    <scope>NUCLEOTIDE SEQUENCE [LARGE SCALE GENOMIC DNA]</scope>
    <source>
        <strain evidence="3 4">ATCC MYA-3509</strain>
    </source>
</reference>
<evidence type="ECO:0000313" key="3">
    <source>
        <dbReference type="EMBL" id="KAL0491802.1"/>
    </source>
</evidence>
<evidence type="ECO:0000313" key="4">
    <source>
        <dbReference type="Proteomes" id="UP001431209"/>
    </source>
</evidence>
<dbReference type="Proteomes" id="UP001431209">
    <property type="component" value="Unassembled WGS sequence"/>
</dbReference>
<dbReference type="PROSITE" id="PS50181">
    <property type="entry name" value="FBOX"/>
    <property type="match status" value="1"/>
</dbReference>
<dbReference type="InterPro" id="IPR036047">
    <property type="entry name" value="F-box-like_dom_sf"/>
</dbReference>
<gene>
    <name evidence="3" type="ORF">AKO1_010229</name>
</gene>
<sequence>MSTTKIPKDLVFKIVGYSSWDDVLLRQQLVCKMWRSVCRSNEIWDMLSCAYWKLDFDLTQERFDNLNLDIGSLYWYEYFNSRLYKELSSTKTRVASIRNFLDNYEVYPNKKYLERITELIKEEMYKPNDAFLESWIKSAYNDEKRRTEFKELLCNVYVTKYKNVLVERTRTIECEAKLYTQDGDQIQLFYELEKTTGTLQNTTHDFNREIHAEMYYEYTSDHKHVDKSKKQKKNEKDEKHVSIKITYGDDSDESDDDEQIDRFNEGDIIAQIDHSGHADLTFNDQLQDESTDDTDESDGDFLDFERRTIMECEGLGNKSNRRMKINQGNLQWLFNRFYPNGSQIITKENFYYLLLVRMGGEQGFIY</sequence>
<feature type="compositionally biased region" description="Acidic residues" evidence="1">
    <location>
        <begin position="249"/>
        <end position="259"/>
    </location>
</feature>
<dbReference type="SUPFAM" id="SSF81383">
    <property type="entry name" value="F-box domain"/>
    <property type="match status" value="1"/>
</dbReference>
<organism evidence="3 4">
    <name type="scientific">Acrasis kona</name>
    <dbReference type="NCBI Taxonomy" id="1008807"/>
    <lineage>
        <taxon>Eukaryota</taxon>
        <taxon>Discoba</taxon>
        <taxon>Heterolobosea</taxon>
        <taxon>Tetramitia</taxon>
        <taxon>Eutetramitia</taxon>
        <taxon>Acrasidae</taxon>
        <taxon>Acrasis</taxon>
    </lineage>
</organism>
<dbReference type="InterPro" id="IPR001810">
    <property type="entry name" value="F-box_dom"/>
</dbReference>
<comment type="caution">
    <text evidence="3">The sequence shown here is derived from an EMBL/GenBank/DDBJ whole genome shotgun (WGS) entry which is preliminary data.</text>
</comment>
<feature type="region of interest" description="Disordered" evidence="1">
    <location>
        <begin position="223"/>
        <end position="259"/>
    </location>
</feature>
<proteinExistence type="predicted"/>
<dbReference type="AlphaFoldDB" id="A0AAW2ZRR8"/>
<dbReference type="Gene3D" id="1.20.1280.50">
    <property type="match status" value="1"/>
</dbReference>
<evidence type="ECO:0000259" key="2">
    <source>
        <dbReference type="PROSITE" id="PS50181"/>
    </source>
</evidence>
<dbReference type="EMBL" id="JAOPGA020001865">
    <property type="protein sequence ID" value="KAL0491802.1"/>
    <property type="molecule type" value="Genomic_DNA"/>
</dbReference>
<evidence type="ECO:0000256" key="1">
    <source>
        <dbReference type="SAM" id="MobiDB-lite"/>
    </source>
</evidence>
<keyword evidence="4" id="KW-1185">Reference proteome</keyword>
<accession>A0AAW2ZRR8</accession>
<feature type="domain" description="F-box" evidence="2">
    <location>
        <begin position="1"/>
        <end position="47"/>
    </location>
</feature>